<keyword evidence="1" id="KW-0472">Membrane</keyword>
<organism evidence="2 3">
    <name type="scientific">Bacillus wiedmannii</name>
    <dbReference type="NCBI Taxonomy" id="1890302"/>
    <lineage>
        <taxon>Bacteria</taxon>
        <taxon>Bacillati</taxon>
        <taxon>Bacillota</taxon>
        <taxon>Bacilli</taxon>
        <taxon>Bacillales</taxon>
        <taxon>Bacillaceae</taxon>
        <taxon>Bacillus</taxon>
        <taxon>Bacillus cereus group</taxon>
    </lineage>
</organism>
<reference evidence="3" key="1">
    <citation type="submission" date="2016-08" db="EMBL/GenBank/DDBJ databases">
        <authorList>
            <person name="Loux V."/>
            <person name="Rue O."/>
        </authorList>
    </citation>
    <scope>NUCLEOTIDE SEQUENCE [LARGE SCALE GENOMIC DNA]</scope>
    <source>
        <strain evidence="3">INRA Bc05-F1</strain>
    </source>
</reference>
<sequence>MSKENIKKRFRNWKTWVAVFSLLGFLFTKFGMPEAKNFLEELLPYVFAVGVSLGIWTDHEEKGEDVK</sequence>
<proteinExistence type="predicted"/>
<dbReference type="Proteomes" id="UP000196052">
    <property type="component" value="Unassembled WGS sequence"/>
</dbReference>
<dbReference type="RefSeq" id="WP_088122841.1">
    <property type="nucleotide sequence ID" value="NZ_FMBE01000013.1"/>
</dbReference>
<keyword evidence="1" id="KW-0812">Transmembrane</keyword>
<protein>
    <submittedName>
        <fullName evidence="2">Uncharacterized protein</fullName>
    </submittedName>
</protein>
<accession>A0A1C4ERN4</accession>
<name>A0A1C4ERN4_9BACI</name>
<gene>
    <name evidence="2" type="ORF">BC05F1_03835</name>
</gene>
<evidence type="ECO:0000256" key="1">
    <source>
        <dbReference type="SAM" id="Phobius"/>
    </source>
</evidence>
<evidence type="ECO:0000313" key="2">
    <source>
        <dbReference type="EMBL" id="SCC46191.1"/>
    </source>
</evidence>
<keyword evidence="1" id="KW-1133">Transmembrane helix</keyword>
<evidence type="ECO:0000313" key="3">
    <source>
        <dbReference type="Proteomes" id="UP000196052"/>
    </source>
</evidence>
<feature type="transmembrane region" description="Helical" evidence="1">
    <location>
        <begin position="12"/>
        <end position="30"/>
    </location>
</feature>
<dbReference type="EMBL" id="FMBE01000013">
    <property type="protein sequence ID" value="SCC46191.1"/>
    <property type="molecule type" value="Genomic_DNA"/>
</dbReference>
<dbReference type="AlphaFoldDB" id="A0A1C4ERN4"/>